<proteinExistence type="predicted"/>
<evidence type="ECO:0000313" key="1">
    <source>
        <dbReference type="EMBL" id="SVA22408.1"/>
    </source>
</evidence>
<protein>
    <submittedName>
        <fullName evidence="1">Uncharacterized protein</fullName>
    </submittedName>
</protein>
<reference evidence="1" key="1">
    <citation type="submission" date="2018-05" db="EMBL/GenBank/DDBJ databases">
        <authorList>
            <person name="Lanie J.A."/>
            <person name="Ng W.-L."/>
            <person name="Kazmierczak K.M."/>
            <person name="Andrzejewski T.M."/>
            <person name="Davidsen T.M."/>
            <person name="Wayne K.J."/>
            <person name="Tettelin H."/>
            <person name="Glass J.I."/>
            <person name="Rusch D."/>
            <person name="Podicherti R."/>
            <person name="Tsui H.-C.T."/>
            <person name="Winkler M.E."/>
        </authorList>
    </citation>
    <scope>NUCLEOTIDE SEQUENCE</scope>
</reference>
<sequence length="96" mass="10962">MGKSLGSDIAEGKQTMMVIKARNHFSKEWKELISDSANSELINNIHLFFVENGIEDETRSMARLYFTSAREALGKLNGVNTDELFEFVNLVENRTY</sequence>
<dbReference type="EMBL" id="UINC01005609">
    <property type="protein sequence ID" value="SVA22408.1"/>
    <property type="molecule type" value="Genomic_DNA"/>
</dbReference>
<dbReference type="InterPro" id="IPR008949">
    <property type="entry name" value="Isoprenoid_synthase_dom_sf"/>
</dbReference>
<gene>
    <name evidence="1" type="ORF">METZ01_LOCUS75262</name>
</gene>
<dbReference type="SUPFAM" id="SSF48576">
    <property type="entry name" value="Terpenoid synthases"/>
    <property type="match status" value="1"/>
</dbReference>
<accession>A0A381U4A2</accession>
<dbReference type="Gene3D" id="1.10.600.10">
    <property type="entry name" value="Farnesyl Diphosphate Synthase"/>
    <property type="match status" value="1"/>
</dbReference>
<organism evidence="1">
    <name type="scientific">marine metagenome</name>
    <dbReference type="NCBI Taxonomy" id="408172"/>
    <lineage>
        <taxon>unclassified sequences</taxon>
        <taxon>metagenomes</taxon>
        <taxon>ecological metagenomes</taxon>
    </lineage>
</organism>
<dbReference type="AlphaFoldDB" id="A0A381U4A2"/>
<name>A0A381U4A2_9ZZZZ</name>